<keyword evidence="2" id="KW-1185">Reference proteome</keyword>
<reference evidence="1" key="2">
    <citation type="journal article" date="2023" name="BMC Genomics">
        <title>Pest status, molecular evolution, and epigenetic factors derived from the genome assembly of Frankliniella fusca, a thysanopteran phytovirus vector.</title>
        <authorList>
            <person name="Catto M.A."/>
            <person name="Labadie P.E."/>
            <person name="Jacobson A.L."/>
            <person name="Kennedy G.G."/>
            <person name="Srinivasan R."/>
            <person name="Hunt B.G."/>
        </authorList>
    </citation>
    <scope>NUCLEOTIDE SEQUENCE</scope>
    <source>
        <strain evidence="1">PL_HMW_Pooled</strain>
    </source>
</reference>
<proteinExistence type="predicted"/>
<reference evidence="1" key="1">
    <citation type="submission" date="2021-07" db="EMBL/GenBank/DDBJ databases">
        <authorList>
            <person name="Catto M.A."/>
            <person name="Jacobson A."/>
            <person name="Kennedy G."/>
            <person name="Labadie P."/>
            <person name="Hunt B.G."/>
            <person name="Srinivasan R."/>
        </authorList>
    </citation>
    <scope>NUCLEOTIDE SEQUENCE</scope>
    <source>
        <strain evidence="1">PL_HMW_Pooled</strain>
        <tissue evidence="1">Head</tissue>
    </source>
</reference>
<evidence type="ECO:0000313" key="2">
    <source>
        <dbReference type="Proteomes" id="UP001219518"/>
    </source>
</evidence>
<dbReference type="EMBL" id="JAHWGI010001404">
    <property type="protein sequence ID" value="KAK3929839.1"/>
    <property type="molecule type" value="Genomic_DNA"/>
</dbReference>
<name>A0AAE1LT25_9NEOP</name>
<protein>
    <submittedName>
        <fullName evidence="1">Zinc finger MYM-type protein 1</fullName>
    </submittedName>
</protein>
<comment type="caution">
    <text evidence="1">The sequence shown here is derived from an EMBL/GenBank/DDBJ whole genome shotgun (WGS) entry which is preliminary data.</text>
</comment>
<dbReference type="AlphaFoldDB" id="A0AAE1LT25"/>
<organism evidence="1 2">
    <name type="scientific">Frankliniella fusca</name>
    <dbReference type="NCBI Taxonomy" id="407009"/>
    <lineage>
        <taxon>Eukaryota</taxon>
        <taxon>Metazoa</taxon>
        <taxon>Ecdysozoa</taxon>
        <taxon>Arthropoda</taxon>
        <taxon>Hexapoda</taxon>
        <taxon>Insecta</taxon>
        <taxon>Pterygota</taxon>
        <taxon>Neoptera</taxon>
        <taxon>Paraneoptera</taxon>
        <taxon>Thysanoptera</taxon>
        <taxon>Terebrantia</taxon>
        <taxon>Thripoidea</taxon>
        <taxon>Thripidae</taxon>
        <taxon>Frankliniella</taxon>
    </lineage>
</organism>
<gene>
    <name evidence="1" type="ORF">KUF71_020232</name>
</gene>
<accession>A0AAE1LT25</accession>
<evidence type="ECO:0000313" key="1">
    <source>
        <dbReference type="EMBL" id="KAK3929839.1"/>
    </source>
</evidence>
<dbReference type="Proteomes" id="UP001219518">
    <property type="component" value="Unassembled WGS sequence"/>
</dbReference>
<sequence length="135" mass="15226">MRRARRTLEHRFAGEKKAEKIADRKFATLVACHSSIRSVDHIGEMVNVFGKNSTLEHMKLHRTKCAKLLAKVIAPSLMEEVVKDICENFNTVIAEESNDIATWKQLALCVRYLSESHAATVTHFLGYIGKRVCGV</sequence>